<dbReference type="AlphaFoldDB" id="A0A5U9KH76"/>
<name>A0A5U9KH76_SALNE</name>
<gene>
    <name evidence="1" type="ORF">DRY71_01835</name>
</gene>
<accession>A0A5U9KH76</accession>
<protein>
    <submittedName>
        <fullName evidence="1">Uncharacterized protein</fullName>
    </submittedName>
</protein>
<sequence>MKILNDSNYELAEELYKSVKGIITEFNNEINMLNNQICFDILNDKDIDLFHEYYEKTIENFMVDFYKIINDVKEAYLPFLCIIVNEYIHPLYYVKGYNFNSSMFYLSDFGVELYRLIDDLNFDIETVKEKTVYKYHRMGFAYDNTQFSNEEKELTFYSDKFKVKLVRLLDEYMISNDSIIMLMAIIIHEVDEIYTYSGYGFIDNLMLTIEKRVVNAL</sequence>
<proteinExistence type="predicted"/>
<dbReference type="Proteomes" id="UP000839726">
    <property type="component" value="Unassembled WGS sequence"/>
</dbReference>
<comment type="caution">
    <text evidence="1">The sequence shown here is derived from an EMBL/GenBank/DDBJ whole genome shotgun (WGS) entry which is preliminary data.</text>
</comment>
<organism evidence="1">
    <name type="scientific">Salmonella newport</name>
    <dbReference type="NCBI Taxonomy" id="108619"/>
    <lineage>
        <taxon>Bacteria</taxon>
        <taxon>Pseudomonadati</taxon>
        <taxon>Pseudomonadota</taxon>
        <taxon>Gammaproteobacteria</taxon>
        <taxon>Enterobacterales</taxon>
        <taxon>Enterobacteriaceae</taxon>
        <taxon>Salmonella</taxon>
    </lineage>
</organism>
<dbReference type="EMBL" id="AAGUYM010000002">
    <property type="protein sequence ID" value="EBS2691524.1"/>
    <property type="molecule type" value="Genomic_DNA"/>
</dbReference>
<evidence type="ECO:0000313" key="1">
    <source>
        <dbReference type="EMBL" id="EBS2691524.1"/>
    </source>
</evidence>
<reference evidence="1" key="1">
    <citation type="submission" date="2018-07" db="EMBL/GenBank/DDBJ databases">
        <authorList>
            <person name="Ashton P.M."/>
            <person name="Dallman T."/>
            <person name="Nair S."/>
            <person name="De Pinna E."/>
            <person name="Peters T."/>
            <person name="Grant K."/>
        </authorList>
    </citation>
    <scope>NUCLEOTIDE SEQUENCE [LARGE SCALE GENOMIC DNA]</scope>
    <source>
        <strain evidence="1">436933</strain>
    </source>
</reference>